<reference evidence="12" key="1">
    <citation type="journal article" date="2019" name="Int. J. Syst. Evol. Microbiol.">
        <title>The Global Catalogue of Microorganisms (GCM) 10K type strain sequencing project: providing services to taxonomists for standard genome sequencing and annotation.</title>
        <authorList>
            <consortium name="The Broad Institute Genomics Platform"/>
            <consortium name="The Broad Institute Genome Sequencing Center for Infectious Disease"/>
            <person name="Wu L."/>
            <person name="Ma J."/>
        </authorList>
    </citation>
    <scope>NUCLEOTIDE SEQUENCE [LARGE SCALE GENOMIC DNA]</scope>
    <source>
        <strain evidence="12">CGMCC 1.12237</strain>
    </source>
</reference>
<accession>A0ABW0LKF4</accession>
<dbReference type="InterPro" id="IPR029052">
    <property type="entry name" value="Metallo-depent_PP-like"/>
</dbReference>
<organism evidence="11 12">
    <name type="scientific">Lederbergia graminis</name>
    <dbReference type="NCBI Taxonomy" id="735518"/>
    <lineage>
        <taxon>Bacteria</taxon>
        <taxon>Bacillati</taxon>
        <taxon>Bacillota</taxon>
        <taxon>Bacilli</taxon>
        <taxon>Bacillales</taxon>
        <taxon>Bacillaceae</taxon>
        <taxon>Lederbergia</taxon>
    </lineage>
</organism>
<keyword evidence="7" id="KW-1133">Transmembrane helix</keyword>
<dbReference type="Pfam" id="PF02872">
    <property type="entry name" value="5_nucleotid_C"/>
    <property type="match status" value="1"/>
</dbReference>
<dbReference type="Pfam" id="PF00746">
    <property type="entry name" value="Gram_pos_anchor"/>
    <property type="match status" value="1"/>
</dbReference>
<feature type="transmembrane region" description="Helical" evidence="7">
    <location>
        <begin position="797"/>
        <end position="817"/>
    </location>
</feature>
<dbReference type="InterPro" id="IPR006179">
    <property type="entry name" value="5_nucleotidase/apyrase"/>
</dbReference>
<dbReference type="PANTHER" id="PTHR11575">
    <property type="entry name" value="5'-NUCLEOTIDASE-RELATED"/>
    <property type="match status" value="1"/>
</dbReference>
<name>A0ABW0LKF4_9BACI</name>
<dbReference type="InterPro" id="IPR004843">
    <property type="entry name" value="Calcineurin-like_PHP"/>
</dbReference>
<keyword evidence="3" id="KW-0964">Secreted</keyword>
<dbReference type="NCBIfam" id="TIGR01167">
    <property type="entry name" value="LPXTG_anchor"/>
    <property type="match status" value="1"/>
</dbReference>
<dbReference type="InterPro" id="IPR006146">
    <property type="entry name" value="5'-Nucleotdase_CS"/>
</dbReference>
<evidence type="ECO:0000256" key="2">
    <source>
        <dbReference type="ARBA" id="ARBA00022512"/>
    </source>
</evidence>
<proteinExistence type="predicted"/>
<evidence type="ECO:0000259" key="10">
    <source>
        <dbReference type="Pfam" id="PF02872"/>
    </source>
</evidence>
<keyword evidence="7" id="KW-0472">Membrane</keyword>
<comment type="caution">
    <text evidence="11">The sequence shown here is derived from an EMBL/GenBank/DDBJ whole genome shotgun (WGS) entry which is preliminary data.</text>
</comment>
<dbReference type="InterPro" id="IPR036907">
    <property type="entry name" value="5'-Nucleotdase_C_sf"/>
</dbReference>
<evidence type="ECO:0000313" key="11">
    <source>
        <dbReference type="EMBL" id="MFC5465038.1"/>
    </source>
</evidence>
<evidence type="ECO:0000313" key="12">
    <source>
        <dbReference type="Proteomes" id="UP001596147"/>
    </source>
</evidence>
<evidence type="ECO:0000259" key="9">
    <source>
        <dbReference type="Pfam" id="PF00746"/>
    </source>
</evidence>
<dbReference type="SUPFAM" id="SSF56300">
    <property type="entry name" value="Metallo-dependent phosphatases"/>
    <property type="match status" value="1"/>
</dbReference>
<dbReference type="InterPro" id="IPR019931">
    <property type="entry name" value="LPXTG_anchor"/>
</dbReference>
<feature type="compositionally biased region" description="Acidic residues" evidence="6">
    <location>
        <begin position="557"/>
        <end position="566"/>
    </location>
</feature>
<evidence type="ECO:0000259" key="8">
    <source>
        <dbReference type="Pfam" id="PF00149"/>
    </source>
</evidence>
<evidence type="ECO:0000256" key="5">
    <source>
        <dbReference type="ARBA" id="ARBA00023088"/>
    </source>
</evidence>
<feature type="compositionally biased region" description="Basic and acidic residues" evidence="6">
    <location>
        <begin position="567"/>
        <end position="578"/>
    </location>
</feature>
<feature type="domain" description="Gram-positive cocci surface proteins LPxTG" evidence="9">
    <location>
        <begin position="782"/>
        <end position="821"/>
    </location>
</feature>
<gene>
    <name evidence="11" type="ORF">ACFPM4_09755</name>
</gene>
<dbReference type="PROSITE" id="PS00785">
    <property type="entry name" value="5_NUCLEOTIDASE_1"/>
    <property type="match status" value="1"/>
</dbReference>
<dbReference type="EMBL" id="JBHSMC010000013">
    <property type="protein sequence ID" value="MFC5465038.1"/>
    <property type="molecule type" value="Genomic_DNA"/>
</dbReference>
<feature type="region of interest" description="Disordered" evidence="6">
    <location>
        <begin position="545"/>
        <end position="609"/>
    </location>
</feature>
<dbReference type="PANTHER" id="PTHR11575:SF24">
    <property type="entry name" value="5'-NUCLEOTIDASE"/>
    <property type="match status" value="1"/>
</dbReference>
<dbReference type="PRINTS" id="PR01607">
    <property type="entry name" value="APYRASEFAMLY"/>
</dbReference>
<feature type="domain" description="5'-Nucleotidase C-terminal" evidence="10">
    <location>
        <begin position="354"/>
        <end position="510"/>
    </location>
</feature>
<evidence type="ECO:0000256" key="4">
    <source>
        <dbReference type="ARBA" id="ARBA00022729"/>
    </source>
</evidence>
<comment type="subcellular location">
    <subcellularLocation>
        <location evidence="1">Secreted</location>
        <location evidence="1">Cell wall</location>
        <topology evidence="1">Peptidoglycan-anchor</topology>
    </subcellularLocation>
</comment>
<dbReference type="InterPro" id="IPR008334">
    <property type="entry name" value="5'-Nucleotdase_C"/>
</dbReference>
<dbReference type="RefSeq" id="WP_382350805.1">
    <property type="nucleotide sequence ID" value="NZ_JBHSMC010000013.1"/>
</dbReference>
<dbReference type="Gene3D" id="3.60.21.10">
    <property type="match status" value="1"/>
</dbReference>
<evidence type="ECO:0000256" key="3">
    <source>
        <dbReference type="ARBA" id="ARBA00022525"/>
    </source>
</evidence>
<evidence type="ECO:0000256" key="6">
    <source>
        <dbReference type="SAM" id="MobiDB-lite"/>
    </source>
</evidence>
<dbReference type="Pfam" id="PF00149">
    <property type="entry name" value="Metallophos"/>
    <property type="match status" value="1"/>
</dbReference>
<evidence type="ECO:0000256" key="7">
    <source>
        <dbReference type="SAM" id="Phobius"/>
    </source>
</evidence>
<dbReference type="Gene3D" id="3.90.780.10">
    <property type="entry name" value="5'-Nucleotidase, C-terminal domain"/>
    <property type="match status" value="1"/>
</dbReference>
<keyword evidence="5" id="KW-0572">Peptidoglycan-anchor</keyword>
<keyword evidence="4" id="KW-0732">Signal</keyword>
<dbReference type="SUPFAM" id="SSF55816">
    <property type="entry name" value="5'-nucleotidase (syn. UDP-sugar hydrolase), C-terminal domain"/>
    <property type="match status" value="1"/>
</dbReference>
<protein>
    <submittedName>
        <fullName evidence="11">5'-nucleotidase C-terminal domain-containing protein</fullName>
    </submittedName>
</protein>
<keyword evidence="7" id="KW-0812">Transmembrane</keyword>
<evidence type="ECO:0000256" key="1">
    <source>
        <dbReference type="ARBA" id="ARBA00004168"/>
    </source>
</evidence>
<dbReference type="Proteomes" id="UP001596147">
    <property type="component" value="Unassembled WGS sequence"/>
</dbReference>
<keyword evidence="12" id="KW-1185">Reference proteome</keyword>
<sequence length="826" mass="89804">MNLRLERMGLSFLLAFSLVVSSFLVSFLPAASAEEQNDYVLTIMHTNDTHAALDKMPKTVTAVKEVRAEKANSLLLNAGDVFTGTLYFNEFQGKADLAFMNLMGYDAMTFGNHEFDLGSSAEGHQALVDFIKGANFPFVSANVDFSQDEKFTGIFNSVITEEAENGQIYNGIIKEINGEKVGIFGLTTEETKELSSPGAITFEAYLQAAEKVVAAFEAEGVNKIIAVTHIGYDDNGAIDNDLILAEKVEGIDVIVGGHSHTALSEPVVIAKDETPTIIVQSGNANSNLGVLDVTFDENGVVIGQAGELIAIGEQEDDPKAAEILAPFKSKVDAVAQEEIGVTTKIELENPRTNGDNSAPSVRKNETILGNLITDGMLTKAKEFTGKNVIMALQNGGGIRETINAGPITVGEVITVLPFGNTLATMDVTGTELKEAFEISFSKYPLENGGFLHVAGGKVEFDSTKPVGERVVSISYKDDEGKYILVEDATTYTVATNAFTAKGGDGYTVFEKAYNEGRVTDLGLSDWENFRDHLVSLETIPTSVEGRIVDVSSNQEAPGEDSTEDQDKDPSENQDKDPSENPGEDPSEDTDEKPDENIDEESGEGKEIKVSVTKTGNNYVINDDAFDNLEEKVTVIVEVNNTYAKLKLAKEQIQALKDAHATIDVRNGNVDVQIPASILPIAENLEIKVKKMEAKGSLVVYDFTIEADGKLHHQFNEKVQLSFKIDPKQVEIPENVKVYYWNDEEDKWQLVGGEYQNGEIIADTTHFSTFGVFEGEPETNLIPTDSGEVLPNTATNNFNILIIGFVLVLAGGVLYFVLRRKNITSTN</sequence>
<feature type="compositionally biased region" description="Acidic residues" evidence="6">
    <location>
        <begin position="581"/>
        <end position="601"/>
    </location>
</feature>
<keyword evidence="2" id="KW-0134">Cell wall</keyword>
<feature type="domain" description="Calcineurin-like phosphoesterase" evidence="8">
    <location>
        <begin position="42"/>
        <end position="261"/>
    </location>
</feature>